<proteinExistence type="predicted"/>
<dbReference type="RefSeq" id="WP_264795348.1">
    <property type="nucleotide sequence ID" value="NZ_BRVS01000006.1"/>
</dbReference>
<evidence type="ECO:0000313" key="3">
    <source>
        <dbReference type="Proteomes" id="UP001209654"/>
    </source>
</evidence>
<feature type="domain" description="DUF6457" evidence="1">
    <location>
        <begin position="7"/>
        <end position="95"/>
    </location>
</feature>
<dbReference type="InterPro" id="IPR045598">
    <property type="entry name" value="DUF6457"/>
</dbReference>
<comment type="caution">
    <text evidence="2">The sequence shown here is derived from an EMBL/GenBank/DDBJ whole genome shotgun (WGS) entry which is preliminary data.</text>
</comment>
<sequence>MAVDNDEQRILAEWSRRLTRELQIRDLDVDVELLLELARKSAESVIHATAPVTTFLVGYAAGFDAGAAGTGKKAPAEGAVSEAAGIAFRLCEAARNEGPGPRQRD</sequence>
<keyword evidence="3" id="KW-1185">Reference proteome</keyword>
<protein>
    <recommendedName>
        <fullName evidence="1">DUF6457 domain-containing protein</fullName>
    </recommendedName>
</protein>
<dbReference type="Pfam" id="PF20058">
    <property type="entry name" value="DUF6457"/>
    <property type="match status" value="1"/>
</dbReference>
<evidence type="ECO:0000313" key="2">
    <source>
        <dbReference type="EMBL" id="GLB67210.1"/>
    </source>
</evidence>
<name>A0ABQ5MTW6_9MICC</name>
<evidence type="ECO:0000259" key="1">
    <source>
        <dbReference type="Pfam" id="PF20058"/>
    </source>
</evidence>
<gene>
    <name evidence="2" type="ORF">AHIS1636_16490</name>
</gene>
<reference evidence="2 3" key="1">
    <citation type="journal article" date="2023" name="Int. J. Syst. Evol. Microbiol.">
        <title>Arthrobacter mangrovi sp. nov., an actinobacterium isolated from the rhizosphere of a mangrove.</title>
        <authorList>
            <person name="Hamada M."/>
            <person name="Saitou S."/>
            <person name="Enomoto N."/>
            <person name="Nanri K."/>
            <person name="Hidaka K."/>
            <person name="Miura T."/>
            <person name="Tamura T."/>
        </authorList>
    </citation>
    <scope>NUCLEOTIDE SEQUENCE [LARGE SCALE GENOMIC DNA]</scope>
    <source>
        <strain evidence="2 3">NBRC 112813</strain>
    </source>
</reference>
<dbReference type="Proteomes" id="UP001209654">
    <property type="component" value="Unassembled WGS sequence"/>
</dbReference>
<organism evidence="2 3">
    <name type="scientific">Arthrobacter mangrovi</name>
    <dbReference type="NCBI Taxonomy" id="2966350"/>
    <lineage>
        <taxon>Bacteria</taxon>
        <taxon>Bacillati</taxon>
        <taxon>Actinomycetota</taxon>
        <taxon>Actinomycetes</taxon>
        <taxon>Micrococcales</taxon>
        <taxon>Micrococcaceae</taxon>
        <taxon>Arthrobacter</taxon>
    </lineage>
</organism>
<dbReference type="EMBL" id="BRVS01000006">
    <property type="protein sequence ID" value="GLB67210.1"/>
    <property type="molecule type" value="Genomic_DNA"/>
</dbReference>
<accession>A0ABQ5MTW6</accession>